<dbReference type="Proteomes" id="UP001215598">
    <property type="component" value="Unassembled WGS sequence"/>
</dbReference>
<feature type="region of interest" description="Disordered" evidence="1">
    <location>
        <begin position="233"/>
        <end position="256"/>
    </location>
</feature>
<accession>A0AAD7NH34</accession>
<evidence type="ECO:0000313" key="5">
    <source>
        <dbReference type="Proteomes" id="UP001215598"/>
    </source>
</evidence>
<sequence length="302" mass="33241">MAWLMNYIALAPLLTGIVTAQSLQNCGAAQYDPTQYTCFNNVTLCPIVNGDEYHACGNACFLTTQYTCINATSSFLCPVVNGRATVGCGGTLCYPLDGTYTCDNGKLNQIPPGCTGNFGSYPICDDNACEFYGSKGCCAVRTAEAKQFRDAKMMHPSCAVSPPSRVRSECSVSQFKPIKITDSSPLDSKLNTGLYTCVCGNTYEDVGKFGIEGRGLTRENLSVRYAWLNGRAHRPDSMKNKTEKKKDRVRGKPNSWRCSDHADRFPSFLPPPSRRACTAPSTELTAWNWPHSLRYSNVNNRY</sequence>
<evidence type="ECO:0000256" key="1">
    <source>
        <dbReference type="SAM" id="MobiDB-lite"/>
    </source>
</evidence>
<organism evidence="4 5">
    <name type="scientific">Mycena metata</name>
    <dbReference type="NCBI Taxonomy" id="1033252"/>
    <lineage>
        <taxon>Eukaryota</taxon>
        <taxon>Fungi</taxon>
        <taxon>Dikarya</taxon>
        <taxon>Basidiomycota</taxon>
        <taxon>Agaricomycotina</taxon>
        <taxon>Agaricomycetes</taxon>
        <taxon>Agaricomycetidae</taxon>
        <taxon>Agaricales</taxon>
        <taxon>Marasmiineae</taxon>
        <taxon>Mycenaceae</taxon>
        <taxon>Mycena</taxon>
    </lineage>
</organism>
<protein>
    <submittedName>
        <fullName evidence="4">Carbohydrate binding-domain-containing protein</fullName>
    </submittedName>
</protein>
<gene>
    <name evidence="4" type="ORF">B0H16DRAFT_1815342</name>
</gene>
<dbReference type="AlphaFoldDB" id="A0AAD7NH34"/>
<dbReference type="InterPro" id="IPR018909">
    <property type="entry name" value="Eng1_septum"/>
</dbReference>
<evidence type="ECO:0000259" key="3">
    <source>
        <dbReference type="Pfam" id="PF10645"/>
    </source>
</evidence>
<feature type="signal peptide" evidence="2">
    <location>
        <begin position="1"/>
        <end position="20"/>
    </location>
</feature>
<dbReference type="EMBL" id="JARKIB010000038">
    <property type="protein sequence ID" value="KAJ7760030.1"/>
    <property type="molecule type" value="Genomic_DNA"/>
</dbReference>
<name>A0AAD7NH34_9AGAR</name>
<feature type="domain" description="Endo-1,3(4)-beta-glucanase 1 carbohydrate binding" evidence="3">
    <location>
        <begin position="74"/>
        <end position="107"/>
    </location>
</feature>
<proteinExistence type="predicted"/>
<comment type="caution">
    <text evidence="4">The sequence shown here is derived from an EMBL/GenBank/DDBJ whole genome shotgun (WGS) entry which is preliminary data.</text>
</comment>
<dbReference type="Pfam" id="PF10645">
    <property type="entry name" value="Carb_bind"/>
    <property type="match status" value="2"/>
</dbReference>
<feature type="compositionally biased region" description="Basic and acidic residues" evidence="1">
    <location>
        <begin position="233"/>
        <end position="246"/>
    </location>
</feature>
<keyword evidence="2" id="KW-0732">Signal</keyword>
<feature type="chain" id="PRO_5042173324" evidence="2">
    <location>
        <begin position="21"/>
        <end position="302"/>
    </location>
</feature>
<evidence type="ECO:0000256" key="2">
    <source>
        <dbReference type="SAM" id="SignalP"/>
    </source>
</evidence>
<reference evidence="4" key="1">
    <citation type="submission" date="2023-03" db="EMBL/GenBank/DDBJ databases">
        <title>Massive genome expansion in bonnet fungi (Mycena s.s.) driven by repeated elements and novel gene families across ecological guilds.</title>
        <authorList>
            <consortium name="Lawrence Berkeley National Laboratory"/>
            <person name="Harder C.B."/>
            <person name="Miyauchi S."/>
            <person name="Viragh M."/>
            <person name="Kuo A."/>
            <person name="Thoen E."/>
            <person name="Andreopoulos B."/>
            <person name="Lu D."/>
            <person name="Skrede I."/>
            <person name="Drula E."/>
            <person name="Henrissat B."/>
            <person name="Morin E."/>
            <person name="Kohler A."/>
            <person name="Barry K."/>
            <person name="LaButti K."/>
            <person name="Morin E."/>
            <person name="Salamov A."/>
            <person name="Lipzen A."/>
            <person name="Mereny Z."/>
            <person name="Hegedus B."/>
            <person name="Baldrian P."/>
            <person name="Stursova M."/>
            <person name="Weitz H."/>
            <person name="Taylor A."/>
            <person name="Grigoriev I.V."/>
            <person name="Nagy L.G."/>
            <person name="Martin F."/>
            <person name="Kauserud H."/>
        </authorList>
    </citation>
    <scope>NUCLEOTIDE SEQUENCE</scope>
    <source>
        <strain evidence="4">CBHHK182m</strain>
    </source>
</reference>
<keyword evidence="5" id="KW-1185">Reference proteome</keyword>
<dbReference type="GO" id="GO:0030246">
    <property type="term" value="F:carbohydrate binding"/>
    <property type="evidence" value="ECO:0007669"/>
    <property type="project" value="InterPro"/>
</dbReference>
<evidence type="ECO:0000313" key="4">
    <source>
        <dbReference type="EMBL" id="KAJ7760030.1"/>
    </source>
</evidence>
<feature type="domain" description="Endo-1,3(4)-beta-glucanase 1 carbohydrate binding" evidence="3">
    <location>
        <begin position="25"/>
        <end position="71"/>
    </location>
</feature>